<dbReference type="OrthoDB" id="7843147at2"/>
<proteinExistence type="inferred from homology"/>
<evidence type="ECO:0000256" key="5">
    <source>
        <dbReference type="ARBA" id="ARBA00022692"/>
    </source>
</evidence>
<evidence type="ECO:0000256" key="7">
    <source>
        <dbReference type="ARBA" id="ARBA00023136"/>
    </source>
</evidence>
<feature type="transmembrane region" description="Helical" evidence="8">
    <location>
        <begin position="98"/>
        <end position="120"/>
    </location>
</feature>
<dbReference type="Pfam" id="PF01925">
    <property type="entry name" value="TauE"/>
    <property type="match status" value="1"/>
</dbReference>
<feature type="transmembrane region" description="Helical" evidence="8">
    <location>
        <begin position="174"/>
        <end position="201"/>
    </location>
</feature>
<feature type="transmembrane region" description="Helical" evidence="8">
    <location>
        <begin position="132"/>
        <end position="154"/>
    </location>
</feature>
<feature type="transmembrane region" description="Helical" evidence="8">
    <location>
        <begin position="45"/>
        <end position="64"/>
    </location>
</feature>
<keyword evidence="4 8" id="KW-1003">Cell membrane</keyword>
<keyword evidence="5 8" id="KW-0812">Transmembrane</keyword>
<dbReference type="InterPro" id="IPR052017">
    <property type="entry name" value="TSUP"/>
</dbReference>
<evidence type="ECO:0000313" key="10">
    <source>
        <dbReference type="Proteomes" id="UP000515847"/>
    </source>
</evidence>
<comment type="similarity">
    <text evidence="2 8">Belongs to the 4-toluene sulfonate uptake permease (TSUP) (TC 2.A.102) family.</text>
</comment>
<dbReference type="RefSeq" id="WP_034420522.1">
    <property type="nucleotide sequence ID" value="NZ_CP045798.1"/>
</dbReference>
<dbReference type="KEGG" id="tfr:BR63_18030"/>
<accession>A0A7G6E7D7</accession>
<dbReference type="PANTHER" id="PTHR30269:SF37">
    <property type="entry name" value="MEMBRANE TRANSPORTER PROTEIN"/>
    <property type="match status" value="1"/>
</dbReference>
<organism evidence="9 10">
    <name type="scientific">Thermanaerosceptrum fracticalcis</name>
    <dbReference type="NCBI Taxonomy" id="1712410"/>
    <lineage>
        <taxon>Bacteria</taxon>
        <taxon>Bacillati</taxon>
        <taxon>Bacillota</taxon>
        <taxon>Clostridia</taxon>
        <taxon>Eubacteriales</taxon>
        <taxon>Peptococcaceae</taxon>
        <taxon>Thermanaerosceptrum</taxon>
    </lineage>
</organism>
<evidence type="ECO:0000256" key="4">
    <source>
        <dbReference type="ARBA" id="ARBA00022475"/>
    </source>
</evidence>
<keyword evidence="10" id="KW-1185">Reference proteome</keyword>
<evidence type="ECO:0000256" key="1">
    <source>
        <dbReference type="ARBA" id="ARBA00004651"/>
    </source>
</evidence>
<dbReference type="PANTHER" id="PTHR30269">
    <property type="entry name" value="TRANSMEMBRANE PROTEIN YFCA"/>
    <property type="match status" value="1"/>
</dbReference>
<evidence type="ECO:0000313" key="9">
    <source>
        <dbReference type="EMBL" id="QNB47991.1"/>
    </source>
</evidence>
<dbReference type="AlphaFoldDB" id="A0A7G6E7D7"/>
<sequence>MTGFLAWLAAGGIVLFAAALQSITGFGFALLSVPMLLMVYDAKTAVGLNVIISFFSLVLLTLKVRESVVRPVVKNLFYGAAFGIPLGIYIFFHSDTHVLKIFISAVTIILSLILVGGIRLGRESNHWIERMVGSASGFLTGCIGMPGPPIILFLNNHGLPKDQFRATTAAYFVLVYPVSFILLFILGAITPLTVLTALSLLPFAFFGGRIGQHLFPFVPQQQFQRGVPLLVLATGLYSLLTTL</sequence>
<keyword evidence="7 8" id="KW-0472">Membrane</keyword>
<evidence type="ECO:0000256" key="8">
    <source>
        <dbReference type="RuleBase" id="RU363041"/>
    </source>
</evidence>
<dbReference type="EMBL" id="CP045798">
    <property type="protein sequence ID" value="QNB47991.1"/>
    <property type="molecule type" value="Genomic_DNA"/>
</dbReference>
<protein>
    <recommendedName>
        <fullName evidence="8">Probable membrane transporter protein</fullName>
    </recommendedName>
</protein>
<keyword evidence="3" id="KW-0813">Transport</keyword>
<feature type="transmembrane region" description="Helical" evidence="8">
    <location>
        <begin position="76"/>
        <end position="92"/>
    </location>
</feature>
<evidence type="ECO:0000256" key="2">
    <source>
        <dbReference type="ARBA" id="ARBA00009142"/>
    </source>
</evidence>
<gene>
    <name evidence="9" type="ORF">BR63_18030</name>
</gene>
<evidence type="ECO:0000256" key="3">
    <source>
        <dbReference type="ARBA" id="ARBA00022448"/>
    </source>
</evidence>
<comment type="subcellular location">
    <subcellularLocation>
        <location evidence="1 8">Cell membrane</location>
        <topology evidence="1 8">Multi-pass membrane protein</topology>
    </subcellularLocation>
</comment>
<name>A0A7G6E7D7_THEFR</name>
<keyword evidence="6 8" id="KW-1133">Transmembrane helix</keyword>
<dbReference type="InterPro" id="IPR002781">
    <property type="entry name" value="TM_pro_TauE-like"/>
</dbReference>
<dbReference type="GO" id="GO:0005886">
    <property type="term" value="C:plasma membrane"/>
    <property type="evidence" value="ECO:0007669"/>
    <property type="project" value="UniProtKB-SubCell"/>
</dbReference>
<dbReference type="Proteomes" id="UP000515847">
    <property type="component" value="Chromosome"/>
</dbReference>
<reference evidence="9 10" key="1">
    <citation type="journal article" date="2019" name="Front. Microbiol.">
        <title>Thermoanaerosceptrum fracticalcis gen. nov. sp. nov., a Novel Fumarate-Fermenting Microorganism From a Deep Fractured Carbonate Aquifer of the US Great Basin.</title>
        <authorList>
            <person name="Hamilton-Brehm S.D."/>
            <person name="Stewart L.E."/>
            <person name="Zavarin M."/>
            <person name="Caldwell M."/>
            <person name="Lawson P.A."/>
            <person name="Onstott T.C."/>
            <person name="Grzymski J."/>
            <person name="Neveux I."/>
            <person name="Lollar B.S."/>
            <person name="Russell C.E."/>
            <person name="Moser D.P."/>
        </authorList>
    </citation>
    <scope>NUCLEOTIDE SEQUENCE [LARGE SCALE GENOMIC DNA]</scope>
    <source>
        <strain evidence="9 10">DRI-13</strain>
    </source>
</reference>
<evidence type="ECO:0000256" key="6">
    <source>
        <dbReference type="ARBA" id="ARBA00022989"/>
    </source>
</evidence>